<dbReference type="Gene3D" id="2.60.120.260">
    <property type="entry name" value="Galactose-binding domain-like"/>
    <property type="match status" value="1"/>
</dbReference>
<dbReference type="AlphaFoldDB" id="C6CM08"/>
<evidence type="ECO:0000313" key="2">
    <source>
        <dbReference type="EMBL" id="ACT07395.1"/>
    </source>
</evidence>
<dbReference type="STRING" id="561229.Dd1591_2555"/>
<dbReference type="InterPro" id="IPR008979">
    <property type="entry name" value="Galactose-bd-like_sf"/>
</dbReference>
<dbReference type="Pfam" id="PF00754">
    <property type="entry name" value="F5_F8_type_C"/>
    <property type="match status" value="1"/>
</dbReference>
<gene>
    <name evidence="2" type="ordered locus">Dd1591_2555</name>
</gene>
<dbReference type="PROSITE" id="PS50022">
    <property type="entry name" value="FA58C_3"/>
    <property type="match status" value="1"/>
</dbReference>
<dbReference type="InterPro" id="IPR000421">
    <property type="entry name" value="FA58C"/>
</dbReference>
<dbReference type="Proteomes" id="UP000002735">
    <property type="component" value="Chromosome"/>
</dbReference>
<evidence type="ECO:0000259" key="1">
    <source>
        <dbReference type="PROSITE" id="PS50022"/>
    </source>
</evidence>
<reference evidence="2 3" key="1">
    <citation type="submission" date="2009-06" db="EMBL/GenBank/DDBJ databases">
        <title>Complete sequence of Dickeya zeae Ech1591.</title>
        <authorList>
            <consortium name="US DOE Joint Genome Institute"/>
            <person name="Lucas S."/>
            <person name="Copeland A."/>
            <person name="Lapidus A."/>
            <person name="Glavina del Rio T."/>
            <person name="Tice H."/>
            <person name="Bruce D."/>
            <person name="Goodwin L."/>
            <person name="Pitluck S."/>
            <person name="Chertkov O."/>
            <person name="Brettin T."/>
            <person name="Detter J.C."/>
            <person name="Han C."/>
            <person name="Larimer F."/>
            <person name="Land M."/>
            <person name="Hauser L."/>
            <person name="Kyrpides N."/>
            <person name="Ovchinnikova G."/>
            <person name="Balakrishnan V."/>
            <person name="Glasner J."/>
            <person name="Perna N.T."/>
        </authorList>
    </citation>
    <scope>NUCLEOTIDE SEQUENCE [LARGE SCALE GENOMIC DNA]</scope>
    <source>
        <strain evidence="2 3">Ech1591</strain>
    </source>
</reference>
<name>C6CM08_DICC1</name>
<evidence type="ECO:0000313" key="3">
    <source>
        <dbReference type="Proteomes" id="UP000002735"/>
    </source>
</evidence>
<dbReference type="KEGG" id="dze:Dd1591_2555"/>
<organism evidence="2 3">
    <name type="scientific">Dickeya chrysanthemi (strain Ech1591)</name>
    <name type="common">Dickeya zeae (strain Ech1591)</name>
    <dbReference type="NCBI Taxonomy" id="561229"/>
    <lineage>
        <taxon>Bacteria</taxon>
        <taxon>Pseudomonadati</taxon>
        <taxon>Pseudomonadota</taxon>
        <taxon>Gammaproteobacteria</taxon>
        <taxon>Enterobacterales</taxon>
        <taxon>Pectobacteriaceae</taxon>
        <taxon>Dickeya</taxon>
    </lineage>
</organism>
<feature type="domain" description="F5/8 type C" evidence="1">
    <location>
        <begin position="343"/>
        <end position="492"/>
    </location>
</feature>
<dbReference type="GeneID" id="45080620"/>
<proteinExistence type="predicted"/>
<dbReference type="eggNOG" id="ENOG502ZB1V">
    <property type="taxonomic scope" value="Bacteria"/>
</dbReference>
<dbReference type="EMBL" id="CP001655">
    <property type="protein sequence ID" value="ACT07395.1"/>
    <property type="molecule type" value="Genomic_DNA"/>
</dbReference>
<dbReference type="HOGENOM" id="CLU_376739_0_0_6"/>
<dbReference type="RefSeq" id="WP_012770257.1">
    <property type="nucleotide sequence ID" value="NC_012912.1"/>
</dbReference>
<dbReference type="OrthoDB" id="6683604at2"/>
<protein>
    <submittedName>
        <fullName evidence="2">Coagulation factor 5/8 type domain protein</fullName>
    </submittedName>
</protein>
<sequence length="736" mass="77885">MWYKSGHLSLFSGSKIVLGNNTFWANKNNGVIAGGMLLIFTDCGVRIYEIASVVSDTELVLASEYCGCTENHVRYAIPVLGSNDTFDHAAYVAQIAAMLAGYQSQLTQWKQVLTEHGQVTLTDNNGQSVVVKTLPELTDAVSRMMDKTLNGADIPDKVQFVANLGLSDVVHKSDLANHSHTAAQITDFTDAVRKVLVSTLAAGQGVALNYDAGSNQLVVSATGGNSGGGNSGSNGGRGYTVVTRNGTTANQVLTFPFSVTGTMDYSFDAYALKEEAGLTSQTVAIDTFSNTSAANYEQTNNVVFDGQLKPYTGEAYSVASDGSFYSSIIKADGISLSVSSYSNVTVVPAMTSANAPAGYVASASSVYNASYSAYYAFDGSVSGNGWISANAPTAAAPQWLEIELPSQTQITGYIITNPNLKVGGLASPKSWSLQGSNDGNVWTTVHSVSDNTNNTADIDQEFPLSIAANYSKYRLYITDKNSSNLFVSVKKLKLVVGDKCLISDSSGNFYTASSGVLTKVNAPSSASEFSTSGFVYSGIISSSTLSDKLPIKVWFASNSTNNYVRTSYGPLPQIIIPKSLTSVRSLQVINSAQLSTTLSGKGAVSVAVSRNLNDWVVWNGSAWVSIGSLSADSNGANKLLSGGMSVSSLNQITTAQWAQLFPSTNGVPDTLAFALVLNVPDPSLDNAAVDALVLNVNNVSAWKKQTEAEVEIRWYPDKVTFKTVAAGNYKLAYQQP</sequence>
<dbReference type="SUPFAM" id="SSF49785">
    <property type="entry name" value="Galactose-binding domain-like"/>
    <property type="match status" value="1"/>
</dbReference>
<accession>C6CM08</accession>